<dbReference type="AlphaFoldDB" id="A0A368HGN4"/>
<evidence type="ECO:0000256" key="1">
    <source>
        <dbReference type="SAM" id="Phobius"/>
    </source>
</evidence>
<dbReference type="EMBL" id="PSYR01000001">
    <property type="protein sequence ID" value="RCN58564.1"/>
    <property type="molecule type" value="Genomic_DNA"/>
</dbReference>
<evidence type="ECO:0000313" key="2">
    <source>
        <dbReference type="EMBL" id="RCN58564.1"/>
    </source>
</evidence>
<dbReference type="GO" id="GO:0019867">
    <property type="term" value="C:outer membrane"/>
    <property type="evidence" value="ECO:0007669"/>
    <property type="project" value="InterPro"/>
</dbReference>
<reference evidence="2 3" key="1">
    <citation type="submission" date="2018-02" db="EMBL/GenBank/DDBJ databases">
        <title>Insights into the biology of acidophilic members of the Acidiferrobacteraceae family derived from comparative genomic analyses.</title>
        <authorList>
            <person name="Issotta F."/>
            <person name="Thyssen C."/>
            <person name="Mena C."/>
            <person name="Moya A."/>
            <person name="Bellenberg S."/>
            <person name="Sproer C."/>
            <person name="Covarrubias P.C."/>
            <person name="Sand W."/>
            <person name="Quatrini R."/>
            <person name="Vera M."/>
        </authorList>
    </citation>
    <scope>NUCLEOTIDE SEQUENCE [LARGE SCALE GENOMIC DNA]</scope>
    <source>
        <strain evidence="3">m-1</strain>
    </source>
</reference>
<name>A0A368HGN4_9GAMM</name>
<keyword evidence="3" id="KW-1185">Reference proteome</keyword>
<gene>
    <name evidence="2" type="ORF">C4900_01875</name>
</gene>
<dbReference type="InterPro" id="IPR004658">
    <property type="entry name" value="OMP_Slp"/>
</dbReference>
<dbReference type="PANTHER" id="PTHR37530">
    <property type="entry name" value="OUTER MEMBRANE PROTEIN SLP"/>
    <property type="match status" value="1"/>
</dbReference>
<keyword evidence="1" id="KW-0812">Transmembrane</keyword>
<dbReference type="OrthoDB" id="5295757at2"/>
<protein>
    <recommendedName>
        <fullName evidence="4">Slp family lipoprotein</fullName>
    </recommendedName>
</protein>
<organism evidence="2 3">
    <name type="scientific">Acidiferrobacter thiooxydans</name>
    <dbReference type="NCBI Taxonomy" id="163359"/>
    <lineage>
        <taxon>Bacteria</taxon>
        <taxon>Pseudomonadati</taxon>
        <taxon>Pseudomonadota</taxon>
        <taxon>Gammaproteobacteria</taxon>
        <taxon>Acidiferrobacterales</taxon>
        <taxon>Acidiferrobacteraceae</taxon>
        <taxon>Acidiferrobacter</taxon>
    </lineage>
</organism>
<dbReference type="Pfam" id="PF03843">
    <property type="entry name" value="Slp"/>
    <property type="match status" value="1"/>
</dbReference>
<keyword evidence="1" id="KW-1133">Transmembrane helix</keyword>
<feature type="transmembrane region" description="Helical" evidence="1">
    <location>
        <begin position="21"/>
        <end position="41"/>
    </location>
</feature>
<accession>A0A368HGN4</accession>
<keyword evidence="1" id="KW-0472">Membrane</keyword>
<proteinExistence type="predicted"/>
<sequence length="186" mass="20829">MTGQASDHESRRRRAQAMNRLAIRTGIQRALAACLVAGLAGCALRPRPEATHVDRRMDLQAVLAHPRRTRGARVRWGGMIVRDYVGPVHSTLTILAYPLNGRGRPRLSRMPEGRFQAVAPGYLDPILFARGQLVTVVGTVIGTKPGLIGQAHYIYPRVQILATHVWRLYRPRRRRWRFGFGIGIGL</sequence>
<dbReference type="PANTHER" id="PTHR37530:SF1">
    <property type="entry name" value="OUTER MEMBRANE PROTEIN SLP"/>
    <property type="match status" value="1"/>
</dbReference>
<dbReference type="Proteomes" id="UP000253250">
    <property type="component" value="Unassembled WGS sequence"/>
</dbReference>
<evidence type="ECO:0000313" key="3">
    <source>
        <dbReference type="Proteomes" id="UP000253250"/>
    </source>
</evidence>
<evidence type="ECO:0008006" key="4">
    <source>
        <dbReference type="Google" id="ProtNLM"/>
    </source>
</evidence>
<comment type="caution">
    <text evidence="2">The sequence shown here is derived from an EMBL/GenBank/DDBJ whole genome shotgun (WGS) entry which is preliminary data.</text>
</comment>